<gene>
    <name evidence="1" type="ORF">SE17_09925</name>
</gene>
<dbReference type="Proteomes" id="UP000050509">
    <property type="component" value="Unassembled WGS sequence"/>
</dbReference>
<keyword evidence="2" id="KW-1185">Reference proteome</keyword>
<name>A0A0P9FJR0_9CHLR</name>
<reference evidence="1 2" key="1">
    <citation type="submission" date="2015-09" db="EMBL/GenBank/DDBJ databases">
        <title>Draft genome sequence of Kouleothrix aurantiaca JCM 19913.</title>
        <authorList>
            <person name="Hemp J."/>
        </authorList>
    </citation>
    <scope>NUCLEOTIDE SEQUENCE [LARGE SCALE GENOMIC DNA]</scope>
    <source>
        <strain evidence="1 2">COM-B</strain>
    </source>
</reference>
<dbReference type="EMBL" id="LJCR01000271">
    <property type="protein sequence ID" value="KPV53384.1"/>
    <property type="molecule type" value="Genomic_DNA"/>
</dbReference>
<proteinExistence type="predicted"/>
<comment type="caution">
    <text evidence="1">The sequence shown here is derived from an EMBL/GenBank/DDBJ whole genome shotgun (WGS) entry which is preliminary data.</text>
</comment>
<organism evidence="1 2">
    <name type="scientific">Kouleothrix aurantiaca</name>
    <dbReference type="NCBI Taxonomy" id="186479"/>
    <lineage>
        <taxon>Bacteria</taxon>
        <taxon>Bacillati</taxon>
        <taxon>Chloroflexota</taxon>
        <taxon>Chloroflexia</taxon>
        <taxon>Chloroflexales</taxon>
        <taxon>Roseiflexineae</taxon>
        <taxon>Roseiflexaceae</taxon>
        <taxon>Kouleothrix</taxon>
    </lineage>
</organism>
<evidence type="ECO:0000313" key="1">
    <source>
        <dbReference type="EMBL" id="KPV53384.1"/>
    </source>
</evidence>
<feature type="non-terminal residue" evidence="1">
    <location>
        <position position="1"/>
    </location>
</feature>
<protein>
    <submittedName>
        <fullName evidence="1">Uncharacterized protein</fullName>
    </submittedName>
</protein>
<evidence type="ECO:0000313" key="2">
    <source>
        <dbReference type="Proteomes" id="UP000050509"/>
    </source>
</evidence>
<dbReference type="AlphaFoldDB" id="A0A0P9FJR0"/>
<accession>A0A0P9FJR0</accession>
<sequence>QLGIEYGRHVANGTLALEVVAQGKPTSYATWRLCTGELIRILGQANAFATAVGIYRTQGEL</sequence>